<dbReference type="Proteomes" id="UP001445335">
    <property type="component" value="Unassembled WGS sequence"/>
</dbReference>
<reference evidence="1 2" key="1">
    <citation type="journal article" date="2024" name="Nat. Commun.">
        <title>Phylogenomics reveals the evolutionary origins of lichenization in chlorophyte algae.</title>
        <authorList>
            <person name="Puginier C."/>
            <person name="Libourel C."/>
            <person name="Otte J."/>
            <person name="Skaloud P."/>
            <person name="Haon M."/>
            <person name="Grisel S."/>
            <person name="Petersen M."/>
            <person name="Berrin J.G."/>
            <person name="Delaux P.M."/>
            <person name="Dal Grande F."/>
            <person name="Keller J."/>
        </authorList>
    </citation>
    <scope>NUCLEOTIDE SEQUENCE [LARGE SCALE GENOMIC DNA]</scope>
    <source>
        <strain evidence="1 2">SAG 245.80</strain>
    </source>
</reference>
<dbReference type="EMBL" id="JALJOU010000120">
    <property type="protein sequence ID" value="KAK9819391.1"/>
    <property type="molecule type" value="Genomic_DNA"/>
</dbReference>
<sequence>MNVDDLSEFCSLLAASVVAGSDIPRDAAVRVCALFPRMEALSISLVARGGKHMLFYPVLEAGRVPPGPLIAVAKCQEGTAAWHAFRSGETLLSHRLSDGRGAAFADWEVLRQSYEAGTLATRLQAALHTSRDAPTAWTDMRFTDGRLEARFSRWQAPALARSDRVHAVLLAVALTVGLLLPGAPFCWRGAAAPVVGCVLAVLTAALAHPRSANPTSAKSGAAASAWRASAAAAVRLVLLTAAARQWRRRWWLGRSAQRGGSTWAR</sequence>
<evidence type="ECO:0000313" key="2">
    <source>
        <dbReference type="Proteomes" id="UP001445335"/>
    </source>
</evidence>
<keyword evidence="2" id="KW-1185">Reference proteome</keyword>
<proteinExistence type="predicted"/>
<accession>A0AAW1QDA8</accession>
<protein>
    <submittedName>
        <fullName evidence="1">Uncharacterized protein</fullName>
    </submittedName>
</protein>
<organism evidence="1 2">
    <name type="scientific">Elliptochloris bilobata</name>
    <dbReference type="NCBI Taxonomy" id="381761"/>
    <lineage>
        <taxon>Eukaryota</taxon>
        <taxon>Viridiplantae</taxon>
        <taxon>Chlorophyta</taxon>
        <taxon>core chlorophytes</taxon>
        <taxon>Trebouxiophyceae</taxon>
        <taxon>Trebouxiophyceae incertae sedis</taxon>
        <taxon>Elliptochloris clade</taxon>
        <taxon>Elliptochloris</taxon>
    </lineage>
</organism>
<gene>
    <name evidence="1" type="ORF">WJX81_001197</name>
</gene>
<dbReference type="AlphaFoldDB" id="A0AAW1QDA8"/>
<evidence type="ECO:0000313" key="1">
    <source>
        <dbReference type="EMBL" id="KAK9819391.1"/>
    </source>
</evidence>
<name>A0AAW1QDA8_9CHLO</name>
<comment type="caution">
    <text evidence="1">The sequence shown here is derived from an EMBL/GenBank/DDBJ whole genome shotgun (WGS) entry which is preliminary data.</text>
</comment>